<evidence type="ECO:0000256" key="4">
    <source>
        <dbReference type="ARBA" id="ARBA00022989"/>
    </source>
</evidence>
<comment type="similarity">
    <text evidence="7">Belongs to the FtsB family.</text>
</comment>
<evidence type="ECO:0000256" key="6">
    <source>
        <dbReference type="ARBA" id="ARBA00023306"/>
    </source>
</evidence>
<comment type="subcellular location">
    <subcellularLocation>
        <location evidence="7">Cell inner membrane</location>
        <topology evidence="7">Single-pass type II membrane protein</topology>
    </subcellularLocation>
    <text evidence="7">Localizes to the division septum.</text>
</comment>
<keyword evidence="10" id="KW-1185">Reference proteome</keyword>
<keyword evidence="7" id="KW-0175">Coiled coil</keyword>
<evidence type="ECO:0000256" key="5">
    <source>
        <dbReference type="ARBA" id="ARBA00023136"/>
    </source>
</evidence>
<keyword evidence="6 7" id="KW-0131">Cell cycle</keyword>
<dbReference type="NCBIfam" id="NF002058">
    <property type="entry name" value="PRK00888.1"/>
    <property type="match status" value="1"/>
</dbReference>
<dbReference type="PANTHER" id="PTHR37485">
    <property type="entry name" value="CELL DIVISION PROTEIN FTSB"/>
    <property type="match status" value="1"/>
</dbReference>
<gene>
    <name evidence="7" type="primary">ftsB</name>
    <name evidence="9" type="ORF">GCM10009107_56300</name>
</gene>
<accession>A0ABN1KHW7</accession>
<keyword evidence="2 7" id="KW-0132">Cell division</keyword>
<feature type="topological domain" description="Cytoplasmic" evidence="7">
    <location>
        <begin position="1"/>
        <end position="3"/>
    </location>
</feature>
<keyword evidence="3 7" id="KW-0812">Transmembrane</keyword>
<proteinExistence type="inferred from homology"/>
<keyword evidence="5 7" id="KW-0472">Membrane</keyword>
<feature type="region of interest" description="Disordered" evidence="8">
    <location>
        <begin position="91"/>
        <end position="115"/>
    </location>
</feature>
<name>A0ABN1KHW7_9BURK</name>
<keyword evidence="7" id="KW-0997">Cell inner membrane</keyword>
<evidence type="ECO:0000313" key="10">
    <source>
        <dbReference type="Proteomes" id="UP001500279"/>
    </source>
</evidence>
<evidence type="ECO:0000313" key="9">
    <source>
        <dbReference type="EMBL" id="GAA0767374.1"/>
    </source>
</evidence>
<dbReference type="PANTHER" id="PTHR37485:SF1">
    <property type="entry name" value="CELL DIVISION PROTEIN FTSB"/>
    <property type="match status" value="1"/>
</dbReference>
<feature type="topological domain" description="Periplasmic" evidence="7">
    <location>
        <begin position="22"/>
        <end position="115"/>
    </location>
</feature>
<feature type="compositionally biased region" description="Low complexity" evidence="8">
    <location>
        <begin position="106"/>
        <end position="115"/>
    </location>
</feature>
<evidence type="ECO:0000256" key="7">
    <source>
        <dbReference type="HAMAP-Rule" id="MF_00599"/>
    </source>
</evidence>
<evidence type="ECO:0000256" key="2">
    <source>
        <dbReference type="ARBA" id="ARBA00022618"/>
    </source>
</evidence>
<dbReference type="InterPro" id="IPR007060">
    <property type="entry name" value="FtsL/DivIC"/>
</dbReference>
<dbReference type="EMBL" id="BAAAEW010000045">
    <property type="protein sequence ID" value="GAA0767374.1"/>
    <property type="molecule type" value="Genomic_DNA"/>
</dbReference>
<comment type="subunit">
    <text evidence="7">Part of a complex composed of FtsB, FtsL and FtsQ.</text>
</comment>
<evidence type="ECO:0000256" key="3">
    <source>
        <dbReference type="ARBA" id="ARBA00022692"/>
    </source>
</evidence>
<dbReference type="Pfam" id="PF04977">
    <property type="entry name" value="DivIC"/>
    <property type="match status" value="1"/>
</dbReference>
<dbReference type="Proteomes" id="UP001500279">
    <property type="component" value="Unassembled WGS sequence"/>
</dbReference>
<comment type="caution">
    <text evidence="9">The sequence shown here is derived from an EMBL/GenBank/DDBJ whole genome shotgun (WGS) entry which is preliminary data.</text>
</comment>
<dbReference type="InterPro" id="IPR023081">
    <property type="entry name" value="Cell_div_FtsB"/>
</dbReference>
<sequence length="115" mass="12062">MRVLPFVLAALLALVQAELWFGRGGVPHVMNLRSELATQLAANDKARAQNERLSAEVADLKNGLEMVEEKARLELGMVKPDELLVVISSSAGSTGNAAPKPPAPLAPATAAPSQP</sequence>
<evidence type="ECO:0000256" key="1">
    <source>
        <dbReference type="ARBA" id="ARBA00022475"/>
    </source>
</evidence>
<keyword evidence="4 7" id="KW-1133">Transmembrane helix</keyword>
<evidence type="ECO:0000256" key="8">
    <source>
        <dbReference type="SAM" id="MobiDB-lite"/>
    </source>
</evidence>
<protein>
    <recommendedName>
        <fullName evidence="7">Cell division protein FtsB</fullName>
    </recommendedName>
</protein>
<organism evidence="9 10">
    <name type="scientific">Ideonella azotifigens</name>
    <dbReference type="NCBI Taxonomy" id="513160"/>
    <lineage>
        <taxon>Bacteria</taxon>
        <taxon>Pseudomonadati</taxon>
        <taxon>Pseudomonadota</taxon>
        <taxon>Betaproteobacteria</taxon>
        <taxon>Burkholderiales</taxon>
        <taxon>Sphaerotilaceae</taxon>
        <taxon>Ideonella</taxon>
    </lineage>
</organism>
<comment type="function">
    <text evidence="7">Essential cell division protein. May link together the upstream cell division proteins, which are predominantly cytoplasmic, with the downstream cell division proteins, which are predominantly periplasmic.</text>
</comment>
<feature type="coiled-coil region" evidence="7">
    <location>
        <begin position="29"/>
        <end position="70"/>
    </location>
</feature>
<reference evidence="9 10" key="1">
    <citation type="journal article" date="2019" name="Int. J. Syst. Evol. Microbiol.">
        <title>The Global Catalogue of Microorganisms (GCM) 10K type strain sequencing project: providing services to taxonomists for standard genome sequencing and annotation.</title>
        <authorList>
            <consortium name="The Broad Institute Genomics Platform"/>
            <consortium name="The Broad Institute Genome Sequencing Center for Infectious Disease"/>
            <person name="Wu L."/>
            <person name="Ma J."/>
        </authorList>
    </citation>
    <scope>NUCLEOTIDE SEQUENCE [LARGE SCALE GENOMIC DNA]</scope>
    <source>
        <strain evidence="9 10">JCM 15503</strain>
    </source>
</reference>
<dbReference type="HAMAP" id="MF_00599">
    <property type="entry name" value="FtsB"/>
    <property type="match status" value="1"/>
</dbReference>
<keyword evidence="1 7" id="KW-1003">Cell membrane</keyword>